<feature type="transmembrane region" description="Helical" evidence="8">
    <location>
        <begin position="88"/>
        <end position="107"/>
    </location>
</feature>
<feature type="transmembrane region" description="Helical" evidence="8">
    <location>
        <begin position="342"/>
        <end position="361"/>
    </location>
</feature>
<dbReference type="PROSITE" id="PS00217">
    <property type="entry name" value="SUGAR_TRANSPORT_2"/>
    <property type="match status" value="1"/>
</dbReference>
<evidence type="ECO:0000256" key="8">
    <source>
        <dbReference type="SAM" id="Phobius"/>
    </source>
</evidence>
<dbReference type="InterPro" id="IPR003663">
    <property type="entry name" value="Sugar/inositol_transpt"/>
</dbReference>
<dbReference type="FunFam" id="1.20.1250.20:FF:000026">
    <property type="entry name" value="MFS quinate transporter QutD"/>
    <property type="match status" value="1"/>
</dbReference>
<dbReference type="Pfam" id="PF00083">
    <property type="entry name" value="Sugar_tr"/>
    <property type="match status" value="1"/>
</dbReference>
<keyword evidence="3 7" id="KW-0813">Transport</keyword>
<dbReference type="GO" id="GO:0005351">
    <property type="term" value="F:carbohydrate:proton symporter activity"/>
    <property type="evidence" value="ECO:0007669"/>
    <property type="project" value="TreeGrafter"/>
</dbReference>
<dbReference type="Gene3D" id="1.20.1250.20">
    <property type="entry name" value="MFS general substrate transporter like domains"/>
    <property type="match status" value="1"/>
</dbReference>
<feature type="transmembrane region" description="Helical" evidence="8">
    <location>
        <begin position="414"/>
        <end position="434"/>
    </location>
</feature>
<dbReference type="InterPro" id="IPR036259">
    <property type="entry name" value="MFS_trans_sf"/>
</dbReference>
<comment type="similarity">
    <text evidence="2 7">Belongs to the major facilitator superfamily. Sugar transporter (TC 2.A.1.1) family.</text>
</comment>
<dbReference type="AlphaFoldDB" id="A0A4S9XMA2"/>
<feature type="domain" description="Major facilitator superfamily (MFS) profile" evidence="9">
    <location>
        <begin position="24"/>
        <end position="471"/>
    </location>
</feature>
<dbReference type="SUPFAM" id="SSF103473">
    <property type="entry name" value="MFS general substrate transporter"/>
    <property type="match status" value="1"/>
</dbReference>
<evidence type="ECO:0000256" key="7">
    <source>
        <dbReference type="RuleBase" id="RU003346"/>
    </source>
</evidence>
<dbReference type="PROSITE" id="PS00216">
    <property type="entry name" value="SUGAR_TRANSPORT_1"/>
    <property type="match status" value="2"/>
</dbReference>
<keyword evidence="6 8" id="KW-0472">Membrane</keyword>
<keyword evidence="4 8" id="KW-0812">Transmembrane</keyword>
<feature type="transmembrane region" description="Helical" evidence="8">
    <location>
        <begin position="315"/>
        <end position="333"/>
    </location>
</feature>
<dbReference type="PRINTS" id="PR00171">
    <property type="entry name" value="SUGRTRNSPORT"/>
</dbReference>
<dbReference type="PANTHER" id="PTHR48022">
    <property type="entry name" value="PLASTIDIC GLUCOSE TRANSPORTER 4"/>
    <property type="match status" value="1"/>
</dbReference>
<evidence type="ECO:0000256" key="2">
    <source>
        <dbReference type="ARBA" id="ARBA00010992"/>
    </source>
</evidence>
<proteinExistence type="inferred from homology"/>
<feature type="transmembrane region" description="Helical" evidence="8">
    <location>
        <begin position="180"/>
        <end position="203"/>
    </location>
</feature>
<evidence type="ECO:0000256" key="3">
    <source>
        <dbReference type="ARBA" id="ARBA00022448"/>
    </source>
</evidence>
<feature type="transmembrane region" description="Helical" evidence="8">
    <location>
        <begin position="446"/>
        <end position="467"/>
    </location>
</feature>
<feature type="transmembrane region" description="Helical" evidence="8">
    <location>
        <begin position="273"/>
        <end position="295"/>
    </location>
</feature>
<comment type="subcellular location">
    <subcellularLocation>
        <location evidence="1">Membrane</location>
        <topology evidence="1">Multi-pass membrane protein</topology>
    </subcellularLocation>
</comment>
<evidence type="ECO:0000256" key="5">
    <source>
        <dbReference type="ARBA" id="ARBA00022989"/>
    </source>
</evidence>
<reference evidence="10 11" key="1">
    <citation type="submission" date="2018-10" db="EMBL/GenBank/DDBJ databases">
        <title>Fifty Aureobasidium pullulans genomes reveal a recombining polyextremotolerant generalist.</title>
        <authorList>
            <person name="Gostincar C."/>
            <person name="Turk M."/>
            <person name="Zajc J."/>
            <person name="Gunde-Cimerman N."/>
        </authorList>
    </citation>
    <scope>NUCLEOTIDE SEQUENCE [LARGE SCALE GENOMIC DNA]</scope>
    <source>
        <strain evidence="10 11">EXF-3403</strain>
    </source>
</reference>
<evidence type="ECO:0000256" key="1">
    <source>
        <dbReference type="ARBA" id="ARBA00004141"/>
    </source>
</evidence>
<feature type="transmembrane region" description="Helical" evidence="8">
    <location>
        <begin position="148"/>
        <end position="168"/>
    </location>
</feature>
<evidence type="ECO:0000259" key="9">
    <source>
        <dbReference type="PROSITE" id="PS50850"/>
    </source>
</evidence>
<keyword evidence="5 8" id="KW-1133">Transmembrane helix</keyword>
<dbReference type="InterPro" id="IPR050360">
    <property type="entry name" value="MFS_Sugar_Transporters"/>
</dbReference>
<evidence type="ECO:0000256" key="4">
    <source>
        <dbReference type="ARBA" id="ARBA00022692"/>
    </source>
</evidence>
<accession>A0A4S9XMA2</accession>
<dbReference type="InterPro" id="IPR005829">
    <property type="entry name" value="Sugar_transporter_CS"/>
</dbReference>
<feature type="transmembrane region" description="Helical" evidence="8">
    <location>
        <begin position="113"/>
        <end position="136"/>
    </location>
</feature>
<organism evidence="10 11">
    <name type="scientific">Aureobasidium pullulans</name>
    <name type="common">Black yeast</name>
    <name type="synonym">Pullularia pullulans</name>
    <dbReference type="NCBI Taxonomy" id="5580"/>
    <lineage>
        <taxon>Eukaryota</taxon>
        <taxon>Fungi</taxon>
        <taxon>Dikarya</taxon>
        <taxon>Ascomycota</taxon>
        <taxon>Pezizomycotina</taxon>
        <taxon>Dothideomycetes</taxon>
        <taxon>Dothideomycetidae</taxon>
        <taxon>Dothideales</taxon>
        <taxon>Saccotheciaceae</taxon>
        <taxon>Aureobasidium</taxon>
    </lineage>
</organism>
<dbReference type="EMBL" id="QZBT01000125">
    <property type="protein sequence ID" value="THZ80540.1"/>
    <property type="molecule type" value="Genomic_DNA"/>
</dbReference>
<protein>
    <submittedName>
        <fullName evidence="10">General substrate transporter</fullName>
    </submittedName>
</protein>
<evidence type="ECO:0000313" key="11">
    <source>
        <dbReference type="Proteomes" id="UP000310039"/>
    </source>
</evidence>
<dbReference type="Proteomes" id="UP000310039">
    <property type="component" value="Unassembled WGS sequence"/>
</dbReference>
<name>A0A4S9XMA2_AURPU</name>
<feature type="transmembrane region" description="Helical" evidence="8">
    <location>
        <begin position="381"/>
        <end position="402"/>
    </location>
</feature>
<evidence type="ECO:0000256" key="6">
    <source>
        <dbReference type="ARBA" id="ARBA00023136"/>
    </source>
</evidence>
<dbReference type="PANTHER" id="PTHR48022:SF42">
    <property type="entry name" value="MAJOR FACILITATOR SUPERFAMILY (MFS) PROFILE DOMAIN-CONTAINING PROTEIN"/>
    <property type="match status" value="1"/>
</dbReference>
<dbReference type="InterPro" id="IPR005828">
    <property type="entry name" value="MFS_sugar_transport-like"/>
</dbReference>
<dbReference type="NCBIfam" id="TIGR00879">
    <property type="entry name" value="SP"/>
    <property type="match status" value="1"/>
</dbReference>
<comment type="caution">
    <text evidence="10">The sequence shown here is derived from an EMBL/GenBank/DDBJ whole genome shotgun (WGS) entry which is preliminary data.</text>
</comment>
<dbReference type="InterPro" id="IPR020846">
    <property type="entry name" value="MFS_dom"/>
</dbReference>
<dbReference type="GO" id="GO:0016020">
    <property type="term" value="C:membrane"/>
    <property type="evidence" value="ECO:0007669"/>
    <property type="project" value="UniProtKB-SubCell"/>
</dbReference>
<sequence>MGWSTHATGTQDPPEVRNWRIHLVAFVASMSALAMGYDTSVIGGTMALDSFRRDFGLAGASAHHRDNAGCFFGALLTFPFAERYGRRFTVMAASAVFLVGATLMTAANGTMNMVIAGRAVAGLGIGACSLVVPVYISETAPPSIRGRLIGIFEIASQGGGMLGFWINYATDRTISVENKAQWVIPLALQLVPGILLCVGMFFCPESPRWLARGDNFDKAEKVISTLRNLPADHPYVRNEMNEIRIQVEERSTNKMSKKQQVQKLFQKGVRNRMGIGLALMFLQSFTGVNIITYYAPRIFESLGVPGTSLKLFSTGFYGISKTLGMITFTMVVVEMVGRRKGLIWGAALGCVPMLYIGGYVLRADPLAALAAGDTSRNGWGYLAMVCVYVNAFIICATWQGITWTYASEIFPLDIRMLCVALTTADTWLGSFIIARSTPYMISDLGYGAYFFFGVILVAMGIWSFFVVPETRGITLEEMDALFARSVRKAVWAQLRGRPIPPVDEDVMMTDDPKKQSTFKIEKVDMQLELTCFALEKNLHARELNVARHHPFARPLLTRLSCTLSPFHVRSRQLFIRLRKRLASTYVLDYHQRLWPSAFRTEVSAGAVQENDR</sequence>
<evidence type="ECO:0000313" key="10">
    <source>
        <dbReference type="EMBL" id="THZ80540.1"/>
    </source>
</evidence>
<gene>
    <name evidence="10" type="ORF">D6C84_07366</name>
</gene>
<dbReference type="PROSITE" id="PS50850">
    <property type="entry name" value="MFS"/>
    <property type="match status" value="1"/>
</dbReference>